<dbReference type="EC" id="2.6.1.42" evidence="7"/>
<evidence type="ECO:0000256" key="1">
    <source>
        <dbReference type="ARBA" id="ARBA00001933"/>
    </source>
</evidence>
<evidence type="ECO:0000256" key="11">
    <source>
        <dbReference type="ARBA" id="ARBA00048212"/>
    </source>
</evidence>
<comment type="pathway">
    <text evidence="5">Amino-acid biosynthesis; L-leucine biosynthesis; L-leucine from 3-methyl-2-oxobutanoate: step 4/4.</text>
</comment>
<dbReference type="Pfam" id="PF01063">
    <property type="entry name" value="Aminotran_4"/>
    <property type="match status" value="1"/>
</dbReference>
<dbReference type="InterPro" id="IPR050571">
    <property type="entry name" value="Class-IV_PLP-Dep_Aminotrnsfr"/>
</dbReference>
<dbReference type="FunFam" id="3.20.10.10:FF:000002">
    <property type="entry name" value="D-alanine aminotransferase"/>
    <property type="match status" value="1"/>
</dbReference>
<dbReference type="InterPro" id="IPR001544">
    <property type="entry name" value="Aminotrans_IV"/>
</dbReference>
<evidence type="ECO:0000256" key="13">
    <source>
        <dbReference type="ARBA" id="ARBA00049229"/>
    </source>
</evidence>
<dbReference type="PANTHER" id="PTHR42743:SF11">
    <property type="entry name" value="AMINODEOXYCHORISMATE LYASE"/>
    <property type="match status" value="1"/>
</dbReference>
<evidence type="ECO:0000256" key="8">
    <source>
        <dbReference type="ARBA" id="ARBA00014472"/>
    </source>
</evidence>
<keyword evidence="15" id="KW-1185">Reference proteome</keyword>
<sequence>MSRVAYVNGRYVPHREARVHVEDRGYQFADAVYEVIGVVNGRFLDEEPHLDRLDRSLKELRIAWPIARGALKLVLRETVRRNRVRNGLVYFQVSRGVARRDFGFPKRVRPSLVVTARATPPVSADPGPGVAVITVPDIRWKRVDIKTTGLLGGALGKQKAREQGAYEAWQVDNDGLVTEGTSSNAWIVTSAGELVTRPIGHEILAGITRQTVKKVAADLQLAVVERPFSVAEALAAREAFMTSATSFVTPIVRIDGKPVGDGRPGDVARRLRAEYLRAVSVAEPFV</sequence>
<dbReference type="InterPro" id="IPR043132">
    <property type="entry name" value="BCAT-like_C"/>
</dbReference>
<dbReference type="GO" id="GO:0052655">
    <property type="term" value="F:L-valine-2-oxoglutarate transaminase activity"/>
    <property type="evidence" value="ECO:0007669"/>
    <property type="project" value="RHEA"/>
</dbReference>
<comment type="pathway">
    <text evidence="3">Amino-acid biosynthesis; L-isoleucine biosynthesis; L-isoleucine from 2-oxobutanoate: step 4/4.</text>
</comment>
<dbReference type="InterPro" id="IPR043131">
    <property type="entry name" value="BCAT-like_N"/>
</dbReference>
<dbReference type="Gene3D" id="3.30.470.10">
    <property type="match status" value="1"/>
</dbReference>
<dbReference type="GO" id="GO:0005829">
    <property type="term" value="C:cytosol"/>
    <property type="evidence" value="ECO:0007669"/>
    <property type="project" value="TreeGrafter"/>
</dbReference>
<comment type="function">
    <text evidence="2">Acts on leucine, isoleucine and valine.</text>
</comment>
<comment type="pathway">
    <text evidence="4">Amino-acid biosynthesis; L-valine biosynthesis; L-valine from pyruvate: step 4/4.</text>
</comment>
<evidence type="ECO:0000313" key="15">
    <source>
        <dbReference type="Proteomes" id="UP000321638"/>
    </source>
</evidence>
<dbReference type="Gene3D" id="3.20.10.10">
    <property type="entry name" value="D-amino Acid Aminotransferase, subunit A, domain 2"/>
    <property type="match status" value="1"/>
</dbReference>
<dbReference type="NCBIfam" id="NF005209">
    <property type="entry name" value="PRK06680.1"/>
    <property type="match status" value="1"/>
</dbReference>
<dbReference type="OrthoDB" id="9805628at2"/>
<evidence type="ECO:0000256" key="6">
    <source>
        <dbReference type="ARBA" id="ARBA00009320"/>
    </source>
</evidence>
<evidence type="ECO:0000256" key="9">
    <source>
        <dbReference type="ARBA" id="ARBA00022898"/>
    </source>
</evidence>
<dbReference type="GO" id="GO:0052654">
    <property type="term" value="F:L-leucine-2-oxoglutarate transaminase activity"/>
    <property type="evidence" value="ECO:0007669"/>
    <property type="project" value="RHEA"/>
</dbReference>
<comment type="similarity">
    <text evidence="6">Belongs to the class-IV pyridoxal-phosphate-dependent aminotransferase family.</text>
</comment>
<comment type="caution">
    <text evidence="14">The sequence shown here is derived from an EMBL/GenBank/DDBJ whole genome shotgun (WGS) entry which is preliminary data.</text>
</comment>
<dbReference type="GO" id="GO:0052656">
    <property type="term" value="F:L-isoleucine-2-oxoglutarate transaminase activity"/>
    <property type="evidence" value="ECO:0007669"/>
    <property type="project" value="RHEA"/>
</dbReference>
<evidence type="ECO:0000256" key="3">
    <source>
        <dbReference type="ARBA" id="ARBA00004824"/>
    </source>
</evidence>
<accession>A0A5C8PFS9</accession>
<evidence type="ECO:0000256" key="12">
    <source>
        <dbReference type="ARBA" id="ARBA00048798"/>
    </source>
</evidence>
<protein>
    <recommendedName>
        <fullName evidence="8">Probable branched-chain-amino-acid aminotransferase</fullName>
        <ecNumber evidence="7">2.6.1.42</ecNumber>
    </recommendedName>
</protein>
<evidence type="ECO:0000256" key="4">
    <source>
        <dbReference type="ARBA" id="ARBA00004931"/>
    </source>
</evidence>
<proteinExistence type="inferred from homology"/>
<keyword evidence="10" id="KW-0028">Amino-acid biosynthesis</keyword>
<name>A0A5C8PFS9_9HYPH</name>
<keyword evidence="14" id="KW-0032">Aminotransferase</keyword>
<comment type="cofactor">
    <cofactor evidence="1">
        <name>pyridoxal 5'-phosphate</name>
        <dbReference type="ChEBI" id="CHEBI:597326"/>
    </cofactor>
</comment>
<organism evidence="14 15">
    <name type="scientific">Vineibacter terrae</name>
    <dbReference type="NCBI Taxonomy" id="2586908"/>
    <lineage>
        <taxon>Bacteria</taxon>
        <taxon>Pseudomonadati</taxon>
        <taxon>Pseudomonadota</taxon>
        <taxon>Alphaproteobacteria</taxon>
        <taxon>Hyphomicrobiales</taxon>
        <taxon>Vineibacter</taxon>
    </lineage>
</organism>
<dbReference type="InterPro" id="IPR036038">
    <property type="entry name" value="Aminotransferase-like"/>
</dbReference>
<comment type="catalytic activity">
    <reaction evidence="11">
        <text>L-valine + 2-oxoglutarate = 3-methyl-2-oxobutanoate + L-glutamate</text>
        <dbReference type="Rhea" id="RHEA:24813"/>
        <dbReference type="ChEBI" id="CHEBI:11851"/>
        <dbReference type="ChEBI" id="CHEBI:16810"/>
        <dbReference type="ChEBI" id="CHEBI:29985"/>
        <dbReference type="ChEBI" id="CHEBI:57762"/>
        <dbReference type="EC" id="2.6.1.42"/>
    </reaction>
</comment>
<dbReference type="AlphaFoldDB" id="A0A5C8PFS9"/>
<evidence type="ECO:0000256" key="5">
    <source>
        <dbReference type="ARBA" id="ARBA00005072"/>
    </source>
</evidence>
<reference evidence="14 15" key="1">
    <citation type="submission" date="2019-06" db="EMBL/GenBank/DDBJ databases">
        <title>New taxonomy in bacterial strain CC-CFT640, isolated from vineyard.</title>
        <authorList>
            <person name="Lin S.-Y."/>
            <person name="Tsai C.-F."/>
            <person name="Young C.-C."/>
        </authorList>
    </citation>
    <scope>NUCLEOTIDE SEQUENCE [LARGE SCALE GENOMIC DNA]</scope>
    <source>
        <strain evidence="14 15">CC-CFT640</strain>
    </source>
</reference>
<keyword evidence="9" id="KW-0663">Pyridoxal phosphate</keyword>
<evidence type="ECO:0000256" key="2">
    <source>
        <dbReference type="ARBA" id="ARBA00003109"/>
    </source>
</evidence>
<keyword evidence="14" id="KW-0808">Transferase</keyword>
<dbReference type="GO" id="GO:0008652">
    <property type="term" value="P:amino acid biosynthetic process"/>
    <property type="evidence" value="ECO:0007669"/>
    <property type="project" value="UniProtKB-ARBA"/>
</dbReference>
<dbReference type="PANTHER" id="PTHR42743">
    <property type="entry name" value="AMINO-ACID AMINOTRANSFERASE"/>
    <property type="match status" value="1"/>
</dbReference>
<evidence type="ECO:0000313" key="14">
    <source>
        <dbReference type="EMBL" id="TXL72200.1"/>
    </source>
</evidence>
<keyword evidence="10" id="KW-0100">Branched-chain amino acid biosynthesis</keyword>
<comment type="catalytic activity">
    <reaction evidence="12">
        <text>L-isoleucine + 2-oxoglutarate = (S)-3-methyl-2-oxopentanoate + L-glutamate</text>
        <dbReference type="Rhea" id="RHEA:24801"/>
        <dbReference type="ChEBI" id="CHEBI:16810"/>
        <dbReference type="ChEBI" id="CHEBI:29985"/>
        <dbReference type="ChEBI" id="CHEBI:35146"/>
        <dbReference type="ChEBI" id="CHEBI:58045"/>
        <dbReference type="EC" id="2.6.1.42"/>
    </reaction>
</comment>
<comment type="catalytic activity">
    <reaction evidence="13">
        <text>L-leucine + 2-oxoglutarate = 4-methyl-2-oxopentanoate + L-glutamate</text>
        <dbReference type="Rhea" id="RHEA:18321"/>
        <dbReference type="ChEBI" id="CHEBI:16810"/>
        <dbReference type="ChEBI" id="CHEBI:17865"/>
        <dbReference type="ChEBI" id="CHEBI:29985"/>
        <dbReference type="ChEBI" id="CHEBI:57427"/>
        <dbReference type="EC" id="2.6.1.42"/>
    </reaction>
</comment>
<dbReference type="Proteomes" id="UP000321638">
    <property type="component" value="Unassembled WGS sequence"/>
</dbReference>
<dbReference type="GO" id="GO:0009082">
    <property type="term" value="P:branched-chain amino acid biosynthetic process"/>
    <property type="evidence" value="ECO:0007669"/>
    <property type="project" value="UniProtKB-KW"/>
</dbReference>
<gene>
    <name evidence="14" type="ORF">FHP25_26595</name>
</gene>
<dbReference type="RefSeq" id="WP_147850021.1">
    <property type="nucleotide sequence ID" value="NZ_VDUZ01000035.1"/>
</dbReference>
<dbReference type="SUPFAM" id="SSF56752">
    <property type="entry name" value="D-aminoacid aminotransferase-like PLP-dependent enzymes"/>
    <property type="match status" value="1"/>
</dbReference>
<dbReference type="CDD" id="cd01558">
    <property type="entry name" value="D-AAT_like"/>
    <property type="match status" value="1"/>
</dbReference>
<dbReference type="EMBL" id="VDUZ01000035">
    <property type="protein sequence ID" value="TXL72200.1"/>
    <property type="molecule type" value="Genomic_DNA"/>
</dbReference>
<evidence type="ECO:0000256" key="10">
    <source>
        <dbReference type="ARBA" id="ARBA00023304"/>
    </source>
</evidence>
<evidence type="ECO:0000256" key="7">
    <source>
        <dbReference type="ARBA" id="ARBA00013053"/>
    </source>
</evidence>